<comment type="subcellular location">
    <subcellularLocation>
        <location evidence="1">Cytoplasm</location>
    </subcellularLocation>
</comment>
<proteinExistence type="inferred from homology"/>
<dbReference type="AlphaFoldDB" id="A0AAJ6YB83"/>
<protein>
    <recommendedName>
        <fullName evidence="4">Protein MAK10 homolog</fullName>
    </recommendedName>
</protein>
<evidence type="ECO:0000259" key="6">
    <source>
        <dbReference type="Pfam" id="PF25789"/>
    </source>
</evidence>
<dbReference type="PANTHER" id="PTHR21373:SF0">
    <property type="entry name" value="N-ALPHA-ACETYLTRANSFERASE 35, NATC AUXILIARY SUBUNIT"/>
    <property type="match status" value="1"/>
</dbReference>
<dbReference type="CTD" id="60560"/>
<dbReference type="Pfam" id="PF04112">
    <property type="entry name" value="Mak10"/>
    <property type="match status" value="1"/>
</dbReference>
<evidence type="ECO:0000259" key="5">
    <source>
        <dbReference type="Pfam" id="PF04112"/>
    </source>
</evidence>
<evidence type="ECO:0000313" key="7">
    <source>
        <dbReference type="Proteomes" id="UP000695007"/>
    </source>
</evidence>
<evidence type="ECO:0000256" key="1">
    <source>
        <dbReference type="ARBA" id="ARBA00004496"/>
    </source>
</evidence>
<feature type="domain" description="NAA35-like N-terminal" evidence="5">
    <location>
        <begin position="45"/>
        <end position="137"/>
    </location>
</feature>
<evidence type="ECO:0000256" key="3">
    <source>
        <dbReference type="ARBA" id="ARBA00022490"/>
    </source>
</evidence>
<dbReference type="RefSeq" id="XP_011494080.1">
    <property type="nucleotide sequence ID" value="XM_011495778.1"/>
</dbReference>
<accession>A0AAJ6YB83</accession>
<dbReference type="InterPro" id="IPR007244">
    <property type="entry name" value="Naa35_N"/>
</dbReference>
<evidence type="ECO:0000256" key="4">
    <source>
        <dbReference type="ARBA" id="ARBA00030494"/>
    </source>
</evidence>
<dbReference type="InterPro" id="IPR057982">
    <property type="entry name" value="TPR_NAA35"/>
</dbReference>
<gene>
    <name evidence="8" type="primary">LOC105359242</name>
</gene>
<dbReference type="GeneID" id="105359242"/>
<keyword evidence="3" id="KW-0963">Cytoplasm</keyword>
<feature type="domain" description="NAA35-like TPR repeats" evidence="6">
    <location>
        <begin position="332"/>
        <end position="727"/>
    </location>
</feature>
<dbReference type="PANTHER" id="PTHR21373">
    <property type="entry name" value="GLUCOSE REPRESSIBLE PROTEIN MAK10"/>
    <property type="match status" value="1"/>
</dbReference>
<organism evidence="7 8">
    <name type="scientific">Ceratosolen solmsi marchali</name>
    <dbReference type="NCBI Taxonomy" id="326594"/>
    <lineage>
        <taxon>Eukaryota</taxon>
        <taxon>Metazoa</taxon>
        <taxon>Ecdysozoa</taxon>
        <taxon>Arthropoda</taxon>
        <taxon>Hexapoda</taxon>
        <taxon>Insecta</taxon>
        <taxon>Pterygota</taxon>
        <taxon>Neoptera</taxon>
        <taxon>Endopterygota</taxon>
        <taxon>Hymenoptera</taxon>
        <taxon>Apocrita</taxon>
        <taxon>Proctotrupomorpha</taxon>
        <taxon>Chalcidoidea</taxon>
        <taxon>Agaonidae</taxon>
        <taxon>Agaoninae</taxon>
        <taxon>Ceratosolen</taxon>
    </lineage>
</organism>
<reference evidence="8" key="1">
    <citation type="submission" date="2025-08" db="UniProtKB">
        <authorList>
            <consortium name="RefSeq"/>
        </authorList>
    </citation>
    <scope>IDENTIFICATION</scope>
</reference>
<name>A0AAJ6YB83_9HYME</name>
<sequence>MARLMEEQNLIDMNDEKETSSYQNSFNWVDITQGFFESITELELGELLHDELFGLFDAMSAIEMMDPKMDAGMLCNRGNSKPYTFSQAAITGVIKLDGLSPSEIIGIIDSTYACIVSWLEGHSLAQTVFTNLYLHKPDQIIDKTLKIFCYAVYKIIEEIRECIVKASVYEEEDFQSVMYGGYKLQPDITEQKTISMLREVEEELHRKSRIKPVDDETEREYNDGLALYARIRFTKMLYQVLTLMGRKEQLQQNLSGCQRLLCNCSDMIQIMIKTVNRGVKADEITNHPNVMGFDPMTNQRLLPPTFPRYTKIKPRIEALEYMDELINRFKIVTKITSYNNFHGALDFFLEFSRQSPCILSRSMLQIVYLPTANRVFGVHNFSDILKDAARNFIAPPALMPKSVLLQNHQAKEFVDNFLGHCANVFGTLLQTSGHNRARQRDRLAYLFENFANLQDEAERVDGYLHALSMKGDSPRPHLACFGTWILYHTLRLMVMYLLSGFELELYSVHEYHYIFWYLYEFLYVWLVSAITRADTFILEQDIHSESHKGRSGKKNAKSKKKKATARPYHLEILMYQALQYICGGFYKALVGFRLDGRIPLPENQFDCERVRYEHRLLPFSYLLTPPPVNYKKFIEYMNAQVNKKNEKATSESQYFDGCRYFHQAKNMLDRALELNPANSNTVNEINDLLKVAKTNFIVLKLLNGGHKKDSKEPPIFDFSCHQHFPIIKLT</sequence>
<comment type="similarity">
    <text evidence="2">Belongs to the MAK10 family.</text>
</comment>
<keyword evidence="7" id="KW-1185">Reference proteome</keyword>
<evidence type="ECO:0000256" key="2">
    <source>
        <dbReference type="ARBA" id="ARBA00006289"/>
    </source>
</evidence>
<dbReference type="Proteomes" id="UP000695007">
    <property type="component" value="Unplaced"/>
</dbReference>
<evidence type="ECO:0000313" key="8">
    <source>
        <dbReference type="RefSeq" id="XP_011494080.1"/>
    </source>
</evidence>
<dbReference type="Pfam" id="PF25789">
    <property type="entry name" value="TPR_NAA35"/>
    <property type="match status" value="1"/>
</dbReference>
<dbReference type="KEGG" id="csol:105359242"/>
<dbReference type="GO" id="GO:0031417">
    <property type="term" value="C:NatC complex"/>
    <property type="evidence" value="ECO:0007669"/>
    <property type="project" value="InterPro"/>
</dbReference>
<dbReference type="InterPro" id="IPR057983">
    <property type="entry name" value="NAA35-like_N"/>
</dbReference>